<evidence type="ECO:0000256" key="1">
    <source>
        <dbReference type="ARBA" id="ARBA00004141"/>
    </source>
</evidence>
<gene>
    <name evidence="10" type="ORF">F1559_001952</name>
</gene>
<evidence type="ECO:0000256" key="9">
    <source>
        <dbReference type="RuleBase" id="RU000488"/>
    </source>
</evidence>
<keyword evidence="5" id="KW-0677">Repeat</keyword>
<dbReference type="InterPro" id="IPR002067">
    <property type="entry name" value="MCP"/>
</dbReference>
<dbReference type="PRINTS" id="PR00926">
    <property type="entry name" value="MITOCARRIER"/>
</dbReference>
<evidence type="ECO:0000256" key="6">
    <source>
        <dbReference type="ARBA" id="ARBA00022989"/>
    </source>
</evidence>
<dbReference type="GO" id="GO:0055085">
    <property type="term" value="P:transmembrane transport"/>
    <property type="evidence" value="ECO:0007669"/>
    <property type="project" value="InterPro"/>
</dbReference>
<keyword evidence="3 9" id="KW-0813">Transport</keyword>
<feature type="repeat" description="Solcar" evidence="8">
    <location>
        <begin position="163"/>
        <end position="246"/>
    </location>
</feature>
<protein>
    <submittedName>
        <fullName evidence="10">Uncharacterized protein</fullName>
    </submittedName>
</protein>
<dbReference type="Pfam" id="PF00153">
    <property type="entry name" value="Mito_carr"/>
    <property type="match status" value="3"/>
</dbReference>
<comment type="caution">
    <text evidence="10">The sequence shown here is derived from an EMBL/GenBank/DDBJ whole genome shotgun (WGS) entry which is preliminary data.</text>
</comment>
<evidence type="ECO:0000256" key="7">
    <source>
        <dbReference type="ARBA" id="ARBA00023136"/>
    </source>
</evidence>
<dbReference type="OrthoDB" id="965at2759"/>
<keyword evidence="4 8" id="KW-0812">Transmembrane</keyword>
<evidence type="ECO:0000256" key="5">
    <source>
        <dbReference type="ARBA" id="ARBA00022737"/>
    </source>
</evidence>
<dbReference type="GO" id="GO:0016020">
    <property type="term" value="C:membrane"/>
    <property type="evidence" value="ECO:0007669"/>
    <property type="project" value="UniProtKB-SubCell"/>
</dbReference>
<keyword evidence="11" id="KW-1185">Reference proteome</keyword>
<sequence length="376" mass="41670">MVARTEERLYAGSAGSHSMVRGGVQFVDRLSGLEPARRTAFLVNEAQQTRSENEVPAWINFAAGVVATLVTRTVLIPLDTIKTNLQSTLSTQLRGMSCHARVAYVTRNVVQRHGMLGLWRGLPVSVLGSAPAQAVYMATYEAFKVALRVAEPSGDQVRRSTPRALVRIALAAALADTVASLVRVPPEVVKQQVQTGRFRNASSALCALAKQPLHRGGLYRGFWAQVARDVPFAVALFVVYESLNEIVRQRRIQARSDSRDQQQTPAAATMLNRKPVWTGSVAGTVAALCTMPMDIARTRLMARPYGEYKGVWQAVLQIAREEGLMTLWSGTWLRILYKMPSSTLFLASFDWSRSALLRLQRAFRYGSYKDARHRPP</sequence>
<evidence type="ECO:0000313" key="10">
    <source>
        <dbReference type="EMBL" id="KAF6005178.1"/>
    </source>
</evidence>
<keyword evidence="6" id="KW-1133">Transmembrane helix</keyword>
<feature type="repeat" description="Solcar" evidence="8">
    <location>
        <begin position="55"/>
        <end position="146"/>
    </location>
</feature>
<accession>A0A7J7IQ81</accession>
<comment type="subcellular location">
    <subcellularLocation>
        <location evidence="1">Membrane</location>
        <topology evidence="1">Multi-pass membrane protein</topology>
    </subcellularLocation>
</comment>
<name>A0A7J7IQ81_9RHOD</name>
<dbReference type="InterPro" id="IPR023395">
    <property type="entry name" value="MCP_dom_sf"/>
</dbReference>
<feature type="repeat" description="Solcar" evidence="8">
    <location>
        <begin position="268"/>
        <end position="355"/>
    </location>
</feature>
<dbReference type="Proteomes" id="UP000530660">
    <property type="component" value="Unassembled WGS sequence"/>
</dbReference>
<dbReference type="Gene3D" id="1.50.40.10">
    <property type="entry name" value="Mitochondrial carrier domain"/>
    <property type="match status" value="2"/>
</dbReference>
<dbReference type="EMBL" id="VWRR01000001">
    <property type="protein sequence ID" value="KAF6005178.1"/>
    <property type="molecule type" value="Genomic_DNA"/>
</dbReference>
<evidence type="ECO:0000256" key="2">
    <source>
        <dbReference type="ARBA" id="ARBA00006375"/>
    </source>
</evidence>
<dbReference type="SUPFAM" id="SSF103506">
    <property type="entry name" value="Mitochondrial carrier"/>
    <property type="match status" value="1"/>
</dbReference>
<dbReference type="InterPro" id="IPR018108">
    <property type="entry name" value="MCP_transmembrane"/>
</dbReference>
<evidence type="ECO:0000256" key="8">
    <source>
        <dbReference type="PROSITE-ProRule" id="PRU00282"/>
    </source>
</evidence>
<dbReference type="PROSITE" id="PS50920">
    <property type="entry name" value="SOLCAR"/>
    <property type="match status" value="3"/>
</dbReference>
<evidence type="ECO:0000256" key="3">
    <source>
        <dbReference type="ARBA" id="ARBA00022448"/>
    </source>
</evidence>
<comment type="similarity">
    <text evidence="2 9">Belongs to the mitochondrial carrier (TC 2.A.29) family.</text>
</comment>
<dbReference type="AlphaFoldDB" id="A0A7J7IQ81"/>
<reference evidence="10 11" key="1">
    <citation type="journal article" date="2020" name="J. Phycol.">
        <title>Comparative genome analysis reveals Cyanidiococcus gen. nov., a new extremophilic red algal genus sister to Cyanidioschyzon (Cyanidioschyzonaceae, Rhodophyta).</title>
        <authorList>
            <person name="Liu S.-L."/>
            <person name="Chiang Y.-R."/>
            <person name="Yoon H.S."/>
            <person name="Fu H.-Y."/>
        </authorList>
    </citation>
    <scope>NUCLEOTIDE SEQUENCE [LARGE SCALE GENOMIC DNA]</scope>
    <source>
        <strain evidence="10 11">THAL066</strain>
    </source>
</reference>
<proteinExistence type="inferred from homology"/>
<keyword evidence="7 8" id="KW-0472">Membrane</keyword>
<evidence type="ECO:0000256" key="4">
    <source>
        <dbReference type="ARBA" id="ARBA00022692"/>
    </source>
</evidence>
<evidence type="ECO:0000313" key="11">
    <source>
        <dbReference type="Proteomes" id="UP000530660"/>
    </source>
</evidence>
<dbReference type="PANTHER" id="PTHR45667">
    <property type="entry name" value="S-ADENOSYLMETHIONINE MITOCHONDRIAL CARRIER PROTEIN"/>
    <property type="match status" value="1"/>
</dbReference>
<organism evidence="10 11">
    <name type="scientific">Cyanidiococcus yangmingshanensis</name>
    <dbReference type="NCBI Taxonomy" id="2690220"/>
    <lineage>
        <taxon>Eukaryota</taxon>
        <taxon>Rhodophyta</taxon>
        <taxon>Bangiophyceae</taxon>
        <taxon>Cyanidiales</taxon>
        <taxon>Cyanidiaceae</taxon>
        <taxon>Cyanidiococcus</taxon>
    </lineage>
</organism>